<gene>
    <name evidence="1" type="ORF">KI688_001096</name>
</gene>
<organism evidence="1 2">
    <name type="scientific">Linnemannia hyalina</name>
    <dbReference type="NCBI Taxonomy" id="64524"/>
    <lineage>
        <taxon>Eukaryota</taxon>
        <taxon>Fungi</taxon>
        <taxon>Fungi incertae sedis</taxon>
        <taxon>Mucoromycota</taxon>
        <taxon>Mortierellomycotina</taxon>
        <taxon>Mortierellomycetes</taxon>
        <taxon>Mortierellales</taxon>
        <taxon>Mortierellaceae</taxon>
        <taxon>Linnemannia</taxon>
    </lineage>
</organism>
<accession>A0A9P7Y7C4</accession>
<dbReference type="AlphaFoldDB" id="A0A9P7Y7C4"/>
<proteinExistence type="predicted"/>
<dbReference type="Proteomes" id="UP000707451">
    <property type="component" value="Unassembled WGS sequence"/>
</dbReference>
<sequence length="156" mass="17299">MGATTQERADLSMPVDIDLSNHHTGGTTACQERTESLMTEDDIGHILFDIVPQYLMIKYQAMHWQTQQELMLRELSELCVGVMGYEGHLSSQNLQTEMAKVDSSGTTTTTAFTPASATSRCSTLTTARTRPSTCNNIIVINNNSTVNYEQNDDVHH</sequence>
<evidence type="ECO:0000313" key="1">
    <source>
        <dbReference type="EMBL" id="KAG9073304.1"/>
    </source>
</evidence>
<evidence type="ECO:0000313" key="2">
    <source>
        <dbReference type="Proteomes" id="UP000707451"/>
    </source>
</evidence>
<name>A0A9P7Y7C4_9FUNG</name>
<reference evidence="1" key="1">
    <citation type="submission" date="2021-06" db="EMBL/GenBank/DDBJ databases">
        <title>Genome Sequence of Mortierella hyaline Strain SCG-10, a Cold-Adapted, Nitrate-Reducing Fungus Isolated from Soil in Minnesota, USA.</title>
        <authorList>
            <person name="Aldossari N."/>
        </authorList>
    </citation>
    <scope>NUCLEOTIDE SEQUENCE</scope>
    <source>
        <strain evidence="1">SCG-10</strain>
    </source>
</reference>
<protein>
    <submittedName>
        <fullName evidence="1">Uncharacterized protein</fullName>
    </submittedName>
</protein>
<comment type="caution">
    <text evidence="1">The sequence shown here is derived from an EMBL/GenBank/DDBJ whole genome shotgun (WGS) entry which is preliminary data.</text>
</comment>
<keyword evidence="2" id="KW-1185">Reference proteome</keyword>
<dbReference type="EMBL" id="JAHRHY010000001">
    <property type="protein sequence ID" value="KAG9073304.1"/>
    <property type="molecule type" value="Genomic_DNA"/>
</dbReference>